<name>A0A285IXZ1_9GAMM</name>
<keyword evidence="5 8" id="KW-1133">Transmembrane helix</keyword>
<dbReference type="Pfam" id="PF02080">
    <property type="entry name" value="TrkA_C"/>
    <property type="match status" value="1"/>
</dbReference>
<protein>
    <submittedName>
        <fullName evidence="10">TrkA-C domain-containing protein</fullName>
    </submittedName>
</protein>
<dbReference type="OrthoDB" id="9809303at2"/>
<dbReference type="GO" id="GO:0006813">
    <property type="term" value="P:potassium ion transport"/>
    <property type="evidence" value="ECO:0007669"/>
    <property type="project" value="InterPro"/>
</dbReference>
<gene>
    <name evidence="10" type="ORF">SAMN06297280_2255</name>
</gene>
<feature type="compositionally biased region" description="Basic and acidic residues" evidence="7">
    <location>
        <begin position="358"/>
        <end position="381"/>
    </location>
</feature>
<feature type="transmembrane region" description="Helical" evidence="8">
    <location>
        <begin position="522"/>
        <end position="540"/>
    </location>
</feature>
<feature type="transmembrane region" description="Helical" evidence="8">
    <location>
        <begin position="582"/>
        <end position="600"/>
    </location>
</feature>
<evidence type="ECO:0000256" key="6">
    <source>
        <dbReference type="ARBA" id="ARBA00023136"/>
    </source>
</evidence>
<dbReference type="PANTHER" id="PTHR43652:SF2">
    <property type="entry name" value="BASIC AMINO ACID ANTIPORTER YFCC-RELATED"/>
    <property type="match status" value="1"/>
</dbReference>
<keyword evidence="11" id="KW-1185">Reference proteome</keyword>
<dbReference type="Gene3D" id="3.30.70.1450">
    <property type="entry name" value="Regulator of K+ conductance, C-terminal domain"/>
    <property type="match status" value="2"/>
</dbReference>
<comment type="subcellular location">
    <subcellularLocation>
        <location evidence="1">Membrane</location>
        <topology evidence="1">Multi-pass membrane protein</topology>
    </subcellularLocation>
</comment>
<evidence type="ECO:0000256" key="7">
    <source>
        <dbReference type="SAM" id="MobiDB-lite"/>
    </source>
</evidence>
<keyword evidence="3 8" id="KW-0812">Transmembrane</keyword>
<dbReference type="GO" id="GO:0005886">
    <property type="term" value="C:plasma membrane"/>
    <property type="evidence" value="ECO:0007669"/>
    <property type="project" value="TreeGrafter"/>
</dbReference>
<feature type="transmembrane region" description="Helical" evidence="8">
    <location>
        <begin position="645"/>
        <end position="665"/>
    </location>
</feature>
<evidence type="ECO:0000259" key="9">
    <source>
        <dbReference type="PROSITE" id="PS51202"/>
    </source>
</evidence>
<dbReference type="Pfam" id="PF03600">
    <property type="entry name" value="CitMHS"/>
    <property type="match status" value="1"/>
</dbReference>
<feature type="transmembrane region" description="Helical" evidence="8">
    <location>
        <begin position="607"/>
        <end position="625"/>
    </location>
</feature>
<dbReference type="InterPro" id="IPR004680">
    <property type="entry name" value="Cit_transptr-like_dom"/>
</dbReference>
<feature type="domain" description="RCK C-terminal" evidence="9">
    <location>
        <begin position="204"/>
        <end position="290"/>
    </location>
</feature>
<dbReference type="EMBL" id="OBEB01000004">
    <property type="protein sequence ID" value="SNY52920.1"/>
    <property type="molecule type" value="Genomic_DNA"/>
</dbReference>
<dbReference type="GO" id="GO:0008324">
    <property type="term" value="F:monoatomic cation transmembrane transporter activity"/>
    <property type="evidence" value="ECO:0007669"/>
    <property type="project" value="InterPro"/>
</dbReference>
<feature type="domain" description="RCK C-terminal" evidence="9">
    <location>
        <begin position="374"/>
        <end position="459"/>
    </location>
</feature>
<feature type="transmembrane region" description="Helical" evidence="8">
    <location>
        <begin position="475"/>
        <end position="502"/>
    </location>
</feature>
<feature type="region of interest" description="Disordered" evidence="7">
    <location>
        <begin position="295"/>
        <end position="381"/>
    </location>
</feature>
<dbReference type="InterPro" id="IPR051679">
    <property type="entry name" value="DASS-Related_Transporters"/>
</dbReference>
<evidence type="ECO:0000313" key="10">
    <source>
        <dbReference type="EMBL" id="SNY52920.1"/>
    </source>
</evidence>
<feature type="transmembrane region" description="Helical" evidence="8">
    <location>
        <begin position="6"/>
        <end position="22"/>
    </location>
</feature>
<dbReference type="Proteomes" id="UP000219353">
    <property type="component" value="Unassembled WGS sequence"/>
</dbReference>
<accession>A0A285IXZ1</accession>
<dbReference type="AlphaFoldDB" id="A0A285IXZ1"/>
<organism evidence="10 11">
    <name type="scientific">Arsukibacterium tuosuense</name>
    <dbReference type="NCBI Taxonomy" id="1323745"/>
    <lineage>
        <taxon>Bacteria</taxon>
        <taxon>Pseudomonadati</taxon>
        <taxon>Pseudomonadota</taxon>
        <taxon>Gammaproteobacteria</taxon>
        <taxon>Chromatiales</taxon>
        <taxon>Chromatiaceae</taxon>
        <taxon>Arsukibacterium</taxon>
    </lineage>
</organism>
<evidence type="ECO:0000256" key="8">
    <source>
        <dbReference type="SAM" id="Phobius"/>
    </source>
</evidence>
<dbReference type="RefSeq" id="WP_097111489.1">
    <property type="nucleotide sequence ID" value="NZ_OBEB01000004.1"/>
</dbReference>
<evidence type="ECO:0000256" key="3">
    <source>
        <dbReference type="ARBA" id="ARBA00022692"/>
    </source>
</evidence>
<evidence type="ECO:0000256" key="5">
    <source>
        <dbReference type="ARBA" id="ARBA00022989"/>
    </source>
</evidence>
<feature type="transmembrane region" description="Helical" evidence="8">
    <location>
        <begin position="174"/>
        <end position="197"/>
    </location>
</feature>
<dbReference type="PROSITE" id="PS51202">
    <property type="entry name" value="RCK_C"/>
    <property type="match status" value="2"/>
</dbReference>
<dbReference type="InterPro" id="IPR006037">
    <property type="entry name" value="RCK_C"/>
</dbReference>
<evidence type="ECO:0000256" key="1">
    <source>
        <dbReference type="ARBA" id="ARBA00004141"/>
    </source>
</evidence>
<dbReference type="SUPFAM" id="SSF116726">
    <property type="entry name" value="TrkA C-terminal domain-like"/>
    <property type="match status" value="2"/>
</dbReference>
<proteinExistence type="predicted"/>
<reference evidence="11" key="1">
    <citation type="submission" date="2017-09" db="EMBL/GenBank/DDBJ databases">
        <authorList>
            <person name="Varghese N."/>
            <person name="Submissions S."/>
        </authorList>
    </citation>
    <scope>NUCLEOTIDE SEQUENCE [LARGE SCALE GENOMIC DNA]</scope>
    <source>
        <strain evidence="11">CGMCC 1.12461</strain>
    </source>
</reference>
<keyword evidence="4" id="KW-0677">Repeat</keyword>
<feature type="transmembrane region" description="Helical" evidence="8">
    <location>
        <begin position="135"/>
        <end position="154"/>
    </location>
</feature>
<sequence>MTTPQSIIILILLVTIGMFLWGRWRHDMVALGAMLACVFTGLIEAETAFNGFGHPAVITVACVLVLSRALQSSGAVDVLTRLVLPAKAGPTLSIAALTVLAALLSGFMNNVGALALLMPVAIQLAHRLKLAPGQVLMPLAFASILGGTMTLIGTPPNLIISGIRRSEGLESFKMFDFTAVGAAITAVGLIFIILLGWRLVPKRKQAGTEGFETGAYITEVRIPDGSKADGMKLREVEAVLDNADAQVVGLVRNDVRVTAPSSGRYLRALDVLIIEAEADALTKVLSDLGLELAHAKKKSDAKEESDSTAENNAKAEEEAAKDSRQTAKIDENAARSLSRDAAVADSKAELVSANATGDSKEADSDDESGKPAEKPAEKERKSDEIVLAELAVLPSSSLVNRSAADMLLRTRYSINLLAVSRHGRRSMARLRSMRLRAGDLLLMQGAPDVLQDFANNTGCVPLAERELRIPNKRNAIMSTVIMLLAVALAALGILPAAVSFAAGVLATMAFRTLPWRLVYESVDWPVVVLLASLLPVAGAMQSTGAASLIASVLLDTLAQGNAVIGLAVILITTLILTDLMNNAATAAVMAPIALGAANQLGVNPDTFLMAVAVGASCAFLTPIGHQNNTLILGPGGFRFGDYWRMGLPLDVLVVLVGLPMLLLVWPL</sequence>
<feature type="compositionally biased region" description="Basic and acidic residues" evidence="7">
    <location>
        <begin position="313"/>
        <end position="333"/>
    </location>
</feature>
<keyword evidence="2" id="KW-0813">Transport</keyword>
<evidence type="ECO:0000313" key="11">
    <source>
        <dbReference type="Proteomes" id="UP000219353"/>
    </source>
</evidence>
<dbReference type="PANTHER" id="PTHR43652">
    <property type="entry name" value="BASIC AMINO ACID ANTIPORTER YFCC-RELATED"/>
    <property type="match status" value="1"/>
</dbReference>
<keyword evidence="6 8" id="KW-0472">Membrane</keyword>
<dbReference type="InterPro" id="IPR036721">
    <property type="entry name" value="RCK_C_sf"/>
</dbReference>
<evidence type="ECO:0000256" key="2">
    <source>
        <dbReference type="ARBA" id="ARBA00022448"/>
    </source>
</evidence>
<evidence type="ECO:0000256" key="4">
    <source>
        <dbReference type="ARBA" id="ARBA00022737"/>
    </source>
</evidence>
<feature type="transmembrane region" description="Helical" evidence="8">
    <location>
        <begin position="552"/>
        <end position="576"/>
    </location>
</feature>